<gene>
    <name evidence="3" type="ORF">F8O04_09965</name>
</gene>
<dbReference type="PANTHER" id="PTHR43709">
    <property type="entry name" value="ACONITATE ISOMERASE-RELATED"/>
    <property type="match status" value="1"/>
</dbReference>
<dbReference type="GO" id="GO:0016853">
    <property type="term" value="F:isomerase activity"/>
    <property type="evidence" value="ECO:0007669"/>
    <property type="project" value="UniProtKB-KW"/>
</dbReference>
<dbReference type="SUPFAM" id="SSF54506">
    <property type="entry name" value="Diaminopimelate epimerase-like"/>
    <property type="match status" value="2"/>
</dbReference>
<dbReference type="InterPro" id="IPR007400">
    <property type="entry name" value="PrpF-like"/>
</dbReference>
<dbReference type="AlphaFoldDB" id="A0A6H9WMT0"/>
<evidence type="ECO:0000256" key="1">
    <source>
        <dbReference type="ARBA" id="ARBA00007673"/>
    </source>
</evidence>
<evidence type="ECO:0000313" key="4">
    <source>
        <dbReference type="Proteomes" id="UP000431744"/>
    </source>
</evidence>
<dbReference type="EMBL" id="WBJY01000002">
    <property type="protein sequence ID" value="KAB1648048.1"/>
    <property type="molecule type" value="Genomic_DNA"/>
</dbReference>
<dbReference type="Gene3D" id="3.10.310.10">
    <property type="entry name" value="Diaminopimelate Epimerase, Chain A, domain 1"/>
    <property type="match status" value="2"/>
</dbReference>
<reference evidence="3 4" key="1">
    <citation type="submission" date="2019-09" db="EMBL/GenBank/DDBJ databases">
        <title>Phylogeny of genus Pseudoclavibacter and closely related genus.</title>
        <authorList>
            <person name="Li Y."/>
        </authorList>
    </citation>
    <scope>NUCLEOTIDE SEQUENCE [LARGE SCALE GENOMIC DNA]</scope>
    <source>
        <strain evidence="3 4">EGI 60007</strain>
    </source>
</reference>
<dbReference type="RefSeq" id="WP_158029243.1">
    <property type="nucleotide sequence ID" value="NZ_BMHG01000001.1"/>
</dbReference>
<dbReference type="Pfam" id="PF04303">
    <property type="entry name" value="PrpF"/>
    <property type="match status" value="1"/>
</dbReference>
<dbReference type="Proteomes" id="UP000431744">
    <property type="component" value="Unassembled WGS sequence"/>
</dbReference>
<organism evidence="3 4">
    <name type="scientific">Pseudoclavibacter endophyticus</name>
    <dbReference type="NCBI Taxonomy" id="1778590"/>
    <lineage>
        <taxon>Bacteria</taxon>
        <taxon>Bacillati</taxon>
        <taxon>Actinomycetota</taxon>
        <taxon>Actinomycetes</taxon>
        <taxon>Micrococcales</taxon>
        <taxon>Microbacteriaceae</taxon>
        <taxon>Pseudoclavibacter</taxon>
    </lineage>
</organism>
<evidence type="ECO:0000313" key="3">
    <source>
        <dbReference type="EMBL" id="KAB1648048.1"/>
    </source>
</evidence>
<accession>A0A6H9WMT0</accession>
<keyword evidence="4" id="KW-1185">Reference proteome</keyword>
<sequence>MTEADGIPCLLMRGGTSKGAFFLPEDLPADPAARDDLLLRIMGTPDVKQLDGIGGATTLTSKVAIVRPSDEAGIDLDYLFLQVGVDAPTVSAMQTCGNILAAVGPFGIERGLVPADARETTLRIRLSNTGDVATARLQTPGGAVTYDGDASIDGVPGTAAPVELMVERATPLLPTGNVVDVLDLGEPGRQRVTIIDIGMPVVLLRADELGLDGTESPERLEANADLVARVEQVRLLAGGAFGLGDVTEQSVPKMIIVSPPRHAGDVTARAFVPHRVHTSIGVLMAASAAAATRIPGTVAHEVAGADGRTAPATGAGAGDCEGAGRDVVVEHPAGSLATTVSVTRDDDGTWRGASTSTRTARKLFDGRVFARLAHQDR</sequence>
<dbReference type="OrthoDB" id="9779763at2"/>
<comment type="caution">
    <text evidence="3">The sequence shown here is derived from an EMBL/GenBank/DDBJ whole genome shotgun (WGS) entry which is preliminary data.</text>
</comment>
<protein>
    <submittedName>
        <fullName evidence="3">4-oxalomesaconate tautomerase</fullName>
    </submittedName>
</protein>
<keyword evidence="2" id="KW-0413">Isomerase</keyword>
<evidence type="ECO:0000256" key="2">
    <source>
        <dbReference type="ARBA" id="ARBA00023235"/>
    </source>
</evidence>
<dbReference type="PANTHER" id="PTHR43709:SF3">
    <property type="entry name" value="ISOMERASE YBHH-RELATED"/>
    <property type="match status" value="1"/>
</dbReference>
<comment type="similarity">
    <text evidence="1">Belongs to the PrpF family.</text>
</comment>
<proteinExistence type="inferred from homology"/>
<name>A0A6H9WMT0_9MICO</name>